<name>A0ABT2TH78_9FIRM</name>
<comment type="caution">
    <text evidence="1">The sequence shown here is derived from an EMBL/GenBank/DDBJ whole genome shotgun (WGS) entry which is preliminary data.</text>
</comment>
<dbReference type="EMBL" id="JAOQJQ010000001">
    <property type="protein sequence ID" value="MCU6761533.1"/>
    <property type="molecule type" value="Genomic_DNA"/>
</dbReference>
<dbReference type="RefSeq" id="WP_158424329.1">
    <property type="nucleotide sequence ID" value="NZ_JAOQJQ010000001.1"/>
</dbReference>
<evidence type="ECO:0000313" key="2">
    <source>
        <dbReference type="Proteomes" id="UP001652442"/>
    </source>
</evidence>
<sequence length="192" mass="21955">MIITIGREYGSGGREIGKMLAKRLNLPFYDKKKLLNAADSDDNYEEMKDFYEEKPINSYLYAIEENQEALDPDYGISKIPFQKIRALTALEGGVIIGRCANYIFRGKEDAVSVFIHASEEHRIAKIAEMEHISIGNAKKRMHQVDEQRAAFHHMYTKETWGAAKGYELCLDSGVLGVDRCVELIIKYLEWRG</sequence>
<dbReference type="SUPFAM" id="SSF52540">
    <property type="entry name" value="P-loop containing nucleoside triphosphate hydrolases"/>
    <property type="match status" value="1"/>
</dbReference>
<keyword evidence="2" id="KW-1185">Reference proteome</keyword>
<gene>
    <name evidence="1" type="ORF">OCV88_04150</name>
</gene>
<organism evidence="1 2">
    <name type="scientific">Brotonthovivens ammoniilytica</name>
    <dbReference type="NCBI Taxonomy" id="2981725"/>
    <lineage>
        <taxon>Bacteria</taxon>
        <taxon>Bacillati</taxon>
        <taxon>Bacillota</taxon>
        <taxon>Clostridia</taxon>
        <taxon>Lachnospirales</taxon>
        <taxon>Lachnospiraceae</taxon>
        <taxon>Brotonthovivens</taxon>
    </lineage>
</organism>
<evidence type="ECO:0000313" key="1">
    <source>
        <dbReference type="EMBL" id="MCU6761533.1"/>
    </source>
</evidence>
<proteinExistence type="predicted"/>
<dbReference type="Pfam" id="PF13189">
    <property type="entry name" value="Cytidylate_kin2"/>
    <property type="match status" value="1"/>
</dbReference>
<reference evidence="1 2" key="1">
    <citation type="journal article" date="2021" name="ISME Commun">
        <title>Automated analysis of genomic sequences facilitates high-throughput and comprehensive description of bacteria.</title>
        <authorList>
            <person name="Hitch T.C.A."/>
        </authorList>
    </citation>
    <scope>NUCLEOTIDE SEQUENCE [LARGE SCALE GENOMIC DNA]</scope>
    <source>
        <strain evidence="1 2">Sanger_109</strain>
    </source>
</reference>
<dbReference type="Gene3D" id="3.40.50.300">
    <property type="entry name" value="P-loop containing nucleotide triphosphate hydrolases"/>
    <property type="match status" value="1"/>
</dbReference>
<dbReference type="Proteomes" id="UP001652442">
    <property type="component" value="Unassembled WGS sequence"/>
</dbReference>
<dbReference type="InterPro" id="IPR027417">
    <property type="entry name" value="P-loop_NTPase"/>
</dbReference>
<protein>
    <submittedName>
        <fullName evidence="1">Cytidylate kinase-like family protein</fullName>
    </submittedName>
</protein>
<accession>A0ABT2TH78</accession>